<feature type="region of interest" description="Disordered" evidence="1">
    <location>
        <begin position="157"/>
        <end position="202"/>
    </location>
</feature>
<organism evidence="2 5">
    <name type="scientific">Phytophthora fragariae</name>
    <dbReference type="NCBI Taxonomy" id="53985"/>
    <lineage>
        <taxon>Eukaryota</taxon>
        <taxon>Sar</taxon>
        <taxon>Stramenopiles</taxon>
        <taxon>Oomycota</taxon>
        <taxon>Peronosporomycetes</taxon>
        <taxon>Peronosporales</taxon>
        <taxon>Peronosporaceae</taxon>
        <taxon>Phytophthora</taxon>
    </lineage>
</organism>
<gene>
    <name evidence="4" type="ORF">PF002_g28850</name>
    <name evidence="3" type="ORF">PF005_g28248</name>
    <name evidence="2" type="ORF">PF009_g28917</name>
</gene>
<comment type="caution">
    <text evidence="2">The sequence shown here is derived from an EMBL/GenBank/DDBJ whole genome shotgun (WGS) entry which is preliminary data.</text>
</comment>
<reference evidence="5 6" key="1">
    <citation type="submission" date="2018-08" db="EMBL/GenBank/DDBJ databases">
        <title>Genomic investigation of the strawberry pathogen Phytophthora fragariae indicates pathogenicity is determined by transcriptional variation in three key races.</title>
        <authorList>
            <person name="Adams T.M."/>
            <person name="Armitage A.D."/>
            <person name="Sobczyk M.K."/>
            <person name="Bates H.J."/>
            <person name="Dunwell J.M."/>
            <person name="Nellist C.F."/>
            <person name="Harrison R.J."/>
        </authorList>
    </citation>
    <scope>NUCLEOTIDE SEQUENCE [LARGE SCALE GENOMIC DNA]</scope>
    <source>
        <strain evidence="4 7">BC-1</strain>
        <strain evidence="3 6">NOV-27</strain>
        <strain evidence="2 5">NOV-9</strain>
    </source>
</reference>
<feature type="compositionally biased region" description="Basic and acidic residues" evidence="1">
    <location>
        <begin position="188"/>
        <end position="202"/>
    </location>
</feature>
<dbReference type="AlphaFoldDB" id="A0A6A3DFZ6"/>
<evidence type="ECO:0000256" key="1">
    <source>
        <dbReference type="SAM" id="MobiDB-lite"/>
    </source>
</evidence>
<dbReference type="EMBL" id="QXGB01003833">
    <property type="protein sequence ID" value="KAE9168750.1"/>
    <property type="molecule type" value="Genomic_DNA"/>
</dbReference>
<name>A0A6A3DFZ6_9STRA</name>
<feature type="compositionally biased region" description="Basic and acidic residues" evidence="1">
    <location>
        <begin position="168"/>
        <end position="179"/>
    </location>
</feature>
<evidence type="ECO:0000313" key="3">
    <source>
        <dbReference type="EMBL" id="KAE9168750.1"/>
    </source>
</evidence>
<evidence type="ECO:0000313" key="5">
    <source>
        <dbReference type="Proteomes" id="UP000429523"/>
    </source>
</evidence>
<proteinExistence type="predicted"/>
<dbReference type="OrthoDB" id="98940at2759"/>
<protein>
    <recommendedName>
        <fullName evidence="8">Retrotransposon gag domain-containing protein</fullName>
    </recommendedName>
</protein>
<evidence type="ECO:0000313" key="4">
    <source>
        <dbReference type="EMBL" id="KAE9175200.1"/>
    </source>
</evidence>
<sequence length="267" mass="29930">MEEDIHGVYLSEAAKDALFFRSLTGHARDWYRANKDTLRSRSLETLGRRLKREFGNRLTRLQVCELVANEHKKPSETYHQFSLRLRAMAAATSPNGSETVESNNLALSGFLVNAWNRHTDALRMVVREDSDDPLREMDRAIRRLCALAKHHGALPVRSAQTFNTGKRKAPDSASRDRAPKAGKYNSSSDRKPNPGKITRKDYSNARCGECGEYGHTTGYHDTFVRRQQGSARAASSMVATMQQPVPTAPADSEEDDEQARTVVNEPI</sequence>
<evidence type="ECO:0000313" key="6">
    <source>
        <dbReference type="Proteomes" id="UP000433483"/>
    </source>
</evidence>
<accession>A0A6A3DFZ6</accession>
<evidence type="ECO:0000313" key="2">
    <source>
        <dbReference type="EMBL" id="KAE8920794.1"/>
    </source>
</evidence>
<dbReference type="Proteomes" id="UP000429523">
    <property type="component" value="Unassembled WGS sequence"/>
</dbReference>
<dbReference type="Proteomes" id="UP000440367">
    <property type="component" value="Unassembled WGS sequence"/>
</dbReference>
<keyword evidence="6" id="KW-1185">Reference proteome</keyword>
<dbReference type="EMBL" id="QXGD01003696">
    <property type="protein sequence ID" value="KAE9175200.1"/>
    <property type="molecule type" value="Genomic_DNA"/>
</dbReference>
<feature type="region of interest" description="Disordered" evidence="1">
    <location>
        <begin position="221"/>
        <end position="267"/>
    </location>
</feature>
<dbReference type="Proteomes" id="UP000433483">
    <property type="component" value="Unassembled WGS sequence"/>
</dbReference>
<evidence type="ECO:0000313" key="7">
    <source>
        <dbReference type="Proteomes" id="UP000440367"/>
    </source>
</evidence>
<evidence type="ECO:0008006" key="8">
    <source>
        <dbReference type="Google" id="ProtNLM"/>
    </source>
</evidence>
<dbReference type="EMBL" id="QXGF01003814">
    <property type="protein sequence ID" value="KAE8920794.1"/>
    <property type="molecule type" value="Genomic_DNA"/>
</dbReference>